<dbReference type="Proteomes" id="UP000813427">
    <property type="component" value="Unassembled WGS sequence"/>
</dbReference>
<keyword evidence="1" id="KW-0812">Transmembrane</keyword>
<comment type="caution">
    <text evidence="2">The sequence shown here is derived from an EMBL/GenBank/DDBJ whole genome shotgun (WGS) entry which is preliminary data.</text>
</comment>
<evidence type="ECO:0000313" key="2">
    <source>
        <dbReference type="EMBL" id="KAH7246419.1"/>
    </source>
</evidence>
<dbReference type="EMBL" id="JAGPXF010000004">
    <property type="protein sequence ID" value="KAH7246419.1"/>
    <property type="molecule type" value="Genomic_DNA"/>
</dbReference>
<gene>
    <name evidence="2" type="ORF">BKA59DRAFT_198439</name>
</gene>
<evidence type="ECO:0000313" key="3">
    <source>
        <dbReference type="Proteomes" id="UP000813427"/>
    </source>
</evidence>
<reference evidence="2" key="1">
    <citation type="journal article" date="2021" name="Nat. Commun.">
        <title>Genetic determinants of endophytism in the Arabidopsis root mycobiome.</title>
        <authorList>
            <person name="Mesny F."/>
            <person name="Miyauchi S."/>
            <person name="Thiergart T."/>
            <person name="Pickel B."/>
            <person name="Atanasova L."/>
            <person name="Karlsson M."/>
            <person name="Huettel B."/>
            <person name="Barry K.W."/>
            <person name="Haridas S."/>
            <person name="Chen C."/>
            <person name="Bauer D."/>
            <person name="Andreopoulos W."/>
            <person name="Pangilinan J."/>
            <person name="LaButti K."/>
            <person name="Riley R."/>
            <person name="Lipzen A."/>
            <person name="Clum A."/>
            <person name="Drula E."/>
            <person name="Henrissat B."/>
            <person name="Kohler A."/>
            <person name="Grigoriev I.V."/>
            <person name="Martin F.M."/>
            <person name="Hacquard S."/>
        </authorList>
    </citation>
    <scope>NUCLEOTIDE SEQUENCE</scope>
    <source>
        <strain evidence="2">MPI-SDFR-AT-0068</strain>
    </source>
</reference>
<accession>A0A8K0S166</accession>
<feature type="transmembrane region" description="Helical" evidence="1">
    <location>
        <begin position="48"/>
        <end position="68"/>
    </location>
</feature>
<keyword evidence="1" id="KW-1133">Transmembrane helix</keyword>
<evidence type="ECO:0000256" key="1">
    <source>
        <dbReference type="SAM" id="Phobius"/>
    </source>
</evidence>
<sequence>MASGSATRVLSMTACIRKIVPSLLVLARGVLVDSVLFFLSAARFVSRLFDLFFFPFPSLLGCLVIKISEGLTQGTNKKCKICAKGAARSRQRHNNKNQKLLNKQTNRLTTNLVVA</sequence>
<organism evidence="2 3">
    <name type="scientific">Fusarium tricinctum</name>
    <dbReference type="NCBI Taxonomy" id="61284"/>
    <lineage>
        <taxon>Eukaryota</taxon>
        <taxon>Fungi</taxon>
        <taxon>Dikarya</taxon>
        <taxon>Ascomycota</taxon>
        <taxon>Pezizomycotina</taxon>
        <taxon>Sordariomycetes</taxon>
        <taxon>Hypocreomycetidae</taxon>
        <taxon>Hypocreales</taxon>
        <taxon>Nectriaceae</taxon>
        <taxon>Fusarium</taxon>
        <taxon>Fusarium tricinctum species complex</taxon>
    </lineage>
</organism>
<keyword evidence="3" id="KW-1185">Reference proteome</keyword>
<proteinExistence type="predicted"/>
<keyword evidence="1" id="KW-0472">Membrane</keyword>
<feature type="transmembrane region" description="Helical" evidence="1">
    <location>
        <begin position="20"/>
        <end position="42"/>
    </location>
</feature>
<dbReference type="AlphaFoldDB" id="A0A8K0S166"/>
<protein>
    <submittedName>
        <fullName evidence="2">Uncharacterized protein</fullName>
    </submittedName>
</protein>
<name>A0A8K0S166_9HYPO</name>